<name>A0A401QRN8_STRNR</name>
<evidence type="ECO:0000259" key="1">
    <source>
        <dbReference type="Pfam" id="PF09983"/>
    </source>
</evidence>
<protein>
    <recommendedName>
        <fullName evidence="1">Wadjet protein JetD C-terminal domain-containing protein</fullName>
    </recommendedName>
</protein>
<dbReference type="Proteomes" id="UP000288351">
    <property type="component" value="Unassembled WGS sequence"/>
</dbReference>
<dbReference type="InterPro" id="IPR024534">
    <property type="entry name" value="JetD_C"/>
</dbReference>
<feature type="domain" description="Wadjet protein JetD C-terminal" evidence="1">
    <location>
        <begin position="207"/>
        <end position="278"/>
    </location>
</feature>
<evidence type="ECO:0000313" key="2">
    <source>
        <dbReference type="EMBL" id="GCB88044.1"/>
    </source>
</evidence>
<accession>A0A401QRN8</accession>
<proteinExistence type="predicted"/>
<gene>
    <name evidence="2" type="ORF">SALB_00713</name>
</gene>
<evidence type="ECO:0000313" key="3">
    <source>
        <dbReference type="Proteomes" id="UP000288351"/>
    </source>
</evidence>
<dbReference type="Pfam" id="PF09983">
    <property type="entry name" value="JetD_C"/>
    <property type="match status" value="1"/>
</dbReference>
<reference evidence="2 3" key="1">
    <citation type="journal article" date="2019" name="Microbiol. Resour. Announc.">
        <title>Draft Genome Sequence of the Most Traditional epsilon-Poly-l-Lysine Producer, Streptomyces albulus NBRC14147.</title>
        <authorList>
            <person name="Yamanaka K."/>
            <person name="Hamano Y."/>
        </authorList>
    </citation>
    <scope>NUCLEOTIDE SEQUENCE [LARGE SCALE GENOMIC DNA]</scope>
    <source>
        <strain evidence="2 3">NBRC 14147</strain>
    </source>
</reference>
<dbReference type="EMBL" id="BHXC01000006">
    <property type="protein sequence ID" value="GCB88044.1"/>
    <property type="molecule type" value="Genomic_DNA"/>
</dbReference>
<comment type="caution">
    <text evidence="2">The sequence shown here is derived from an EMBL/GenBank/DDBJ whole genome shotgun (WGS) entry which is preliminary data.</text>
</comment>
<dbReference type="AlphaFoldDB" id="A0A401QRN8"/>
<organism evidence="2 3">
    <name type="scientific">Streptomyces noursei</name>
    <name type="common">Streptomyces albulus</name>
    <dbReference type="NCBI Taxonomy" id="1971"/>
    <lineage>
        <taxon>Bacteria</taxon>
        <taxon>Bacillati</taxon>
        <taxon>Actinomycetota</taxon>
        <taxon>Actinomycetes</taxon>
        <taxon>Kitasatosporales</taxon>
        <taxon>Streptomycetaceae</taxon>
        <taxon>Streptomyces</taxon>
    </lineage>
</organism>
<dbReference type="RefSeq" id="WP_020930872.1">
    <property type="nucleotide sequence ID" value="NZ_BHXC01000006.1"/>
</dbReference>
<sequence>MSNNRGDTEPEKQPLSPSAACLATTLTSRTEHRVEQATILDAFTQACPETAGTTQSRPVLSALLDELADHHLIELPRTRDGWDNAQPPLPRWLRLPAPPKATEPRTARTAPLMWRRELSWASAIKLTTAQTETLKTINRWLRDTDGDTHRRTMIPMRERSLEIFGDEKRLDALTTTTLFAPGRLTLTTLFTERIPPPLAYEHLGGGGTVLVIENSDTFATVSTLLAQDPGCVSYVAFGGGHAFVASVTRIANLKGVTDIAYYGDLDDDGLTIPQRANASGTASGLPPIRPALGLYRLLLRQDIQGPAPKQVDPLAAERRVSWLPEPLRHPAANILTAGNRLAQEATGITLLQQDHSWRDDL</sequence>